<proteinExistence type="predicted"/>
<gene>
    <name evidence="2" type="ORF">GCM10022207_57710</name>
</gene>
<organism evidence="2 3">
    <name type="scientific">Streptomyces lannensis</name>
    <dbReference type="NCBI Taxonomy" id="766498"/>
    <lineage>
        <taxon>Bacteria</taxon>
        <taxon>Bacillati</taxon>
        <taxon>Actinomycetota</taxon>
        <taxon>Actinomycetes</taxon>
        <taxon>Kitasatosporales</taxon>
        <taxon>Streptomycetaceae</taxon>
        <taxon>Streptomyces</taxon>
    </lineage>
</organism>
<dbReference type="EMBL" id="BAAAZA010000018">
    <property type="protein sequence ID" value="GAA3883155.1"/>
    <property type="molecule type" value="Genomic_DNA"/>
</dbReference>
<feature type="compositionally biased region" description="Low complexity" evidence="1">
    <location>
        <begin position="148"/>
        <end position="157"/>
    </location>
</feature>
<protein>
    <submittedName>
        <fullName evidence="2">Uncharacterized protein</fullName>
    </submittedName>
</protein>
<evidence type="ECO:0000313" key="3">
    <source>
        <dbReference type="Proteomes" id="UP001501563"/>
    </source>
</evidence>
<comment type="caution">
    <text evidence="2">The sequence shown here is derived from an EMBL/GenBank/DDBJ whole genome shotgun (WGS) entry which is preliminary data.</text>
</comment>
<feature type="region of interest" description="Disordered" evidence="1">
    <location>
        <begin position="250"/>
        <end position="274"/>
    </location>
</feature>
<evidence type="ECO:0000313" key="2">
    <source>
        <dbReference type="EMBL" id="GAA3883155.1"/>
    </source>
</evidence>
<dbReference type="Proteomes" id="UP001501563">
    <property type="component" value="Unassembled WGS sequence"/>
</dbReference>
<keyword evidence="3" id="KW-1185">Reference proteome</keyword>
<feature type="compositionally biased region" description="Acidic residues" evidence="1">
    <location>
        <begin position="158"/>
        <end position="170"/>
    </location>
</feature>
<sequence length="274" mass="27864">MPAADATDFTASSADLVTSETALPAVSVVSFTVSLTVSVTFSVVSFTAPDKDESFVAEAEADGAGLVLDDELEPEWEPPRTPDRVSPMVPSRPPPSEADGSGVDVPPPDAPVEDVDGLGVPSSSEPESDEEVLPGVPSDGLSAEADDVGSGVSADSDALAEADGDGEAEASLESWGSRASTHFWYSSTDMLLDGEWSSARANAVLIPTPMKTAVGIAARAIALPAGMWNLVNSGFLGAAWRGPVLARDASTSAPSVTSSAGTVPPVRPVGRARS</sequence>
<accession>A0ABP7KQE2</accession>
<name>A0ABP7KQE2_9ACTN</name>
<evidence type="ECO:0000256" key="1">
    <source>
        <dbReference type="SAM" id="MobiDB-lite"/>
    </source>
</evidence>
<reference evidence="3" key="1">
    <citation type="journal article" date="2019" name="Int. J. Syst. Evol. Microbiol.">
        <title>The Global Catalogue of Microorganisms (GCM) 10K type strain sequencing project: providing services to taxonomists for standard genome sequencing and annotation.</title>
        <authorList>
            <consortium name="The Broad Institute Genomics Platform"/>
            <consortium name="The Broad Institute Genome Sequencing Center for Infectious Disease"/>
            <person name="Wu L."/>
            <person name="Ma J."/>
        </authorList>
    </citation>
    <scope>NUCLEOTIDE SEQUENCE [LARGE SCALE GENOMIC DNA]</scope>
    <source>
        <strain evidence="3">JCM 16578</strain>
    </source>
</reference>
<feature type="compositionally biased region" description="Low complexity" evidence="1">
    <location>
        <begin position="250"/>
        <end position="262"/>
    </location>
</feature>
<feature type="region of interest" description="Disordered" evidence="1">
    <location>
        <begin position="61"/>
        <end position="173"/>
    </location>
</feature>